<dbReference type="KEGG" id="olu:OSTLU_17103"/>
<evidence type="ECO:0000259" key="7">
    <source>
        <dbReference type="PROSITE" id="PS50059"/>
    </source>
</evidence>
<feature type="domain" description="PPIase FKBP-type" evidence="7">
    <location>
        <begin position="68"/>
        <end position="180"/>
    </location>
</feature>
<keyword evidence="6" id="KW-0732">Signal</keyword>
<comment type="catalytic activity">
    <reaction evidence="1 5">
        <text>[protein]-peptidylproline (omega=180) = [protein]-peptidylproline (omega=0)</text>
        <dbReference type="Rhea" id="RHEA:16237"/>
        <dbReference type="Rhea" id="RHEA-COMP:10747"/>
        <dbReference type="Rhea" id="RHEA-COMP:10748"/>
        <dbReference type="ChEBI" id="CHEBI:83833"/>
        <dbReference type="ChEBI" id="CHEBI:83834"/>
        <dbReference type="EC" id="5.2.1.8"/>
    </reaction>
</comment>
<dbReference type="STRING" id="436017.A4S3V3"/>
<keyword evidence="3 5" id="KW-0697">Rotamase</keyword>
<dbReference type="GeneID" id="5004025"/>
<dbReference type="PANTHER" id="PTHR43811">
    <property type="entry name" value="FKBP-TYPE PEPTIDYL-PROLYL CIS-TRANS ISOMERASE FKPA"/>
    <property type="match status" value="1"/>
</dbReference>
<evidence type="ECO:0000256" key="4">
    <source>
        <dbReference type="ARBA" id="ARBA00023235"/>
    </source>
</evidence>
<dbReference type="Gramene" id="ABO98451">
    <property type="protein sequence ID" value="ABO98451"/>
    <property type="gene ID" value="OSTLU_17103"/>
</dbReference>
<proteinExistence type="predicted"/>
<dbReference type="Gene3D" id="3.10.50.40">
    <property type="match status" value="1"/>
</dbReference>
<dbReference type="SUPFAM" id="SSF54534">
    <property type="entry name" value="FKBP-like"/>
    <property type="match status" value="1"/>
</dbReference>
<organism evidence="8 9">
    <name type="scientific">Ostreococcus lucimarinus (strain CCE9901)</name>
    <dbReference type="NCBI Taxonomy" id="436017"/>
    <lineage>
        <taxon>Eukaryota</taxon>
        <taxon>Viridiplantae</taxon>
        <taxon>Chlorophyta</taxon>
        <taxon>Mamiellophyceae</taxon>
        <taxon>Mamiellales</taxon>
        <taxon>Bathycoccaceae</taxon>
        <taxon>Ostreococcus</taxon>
    </lineage>
</organism>
<dbReference type="Pfam" id="PF00254">
    <property type="entry name" value="FKBP_C"/>
    <property type="match status" value="1"/>
</dbReference>
<dbReference type="Proteomes" id="UP000001568">
    <property type="component" value="Chromosome 10"/>
</dbReference>
<dbReference type="InterPro" id="IPR046357">
    <property type="entry name" value="PPIase_dom_sf"/>
</dbReference>
<keyword evidence="4 5" id="KW-0413">Isomerase</keyword>
<name>A4S3V3_OSTLU</name>
<evidence type="ECO:0000313" key="9">
    <source>
        <dbReference type="Proteomes" id="UP000001568"/>
    </source>
</evidence>
<dbReference type="GO" id="GO:0031647">
    <property type="term" value="P:regulation of protein stability"/>
    <property type="evidence" value="ECO:0007669"/>
    <property type="project" value="EnsemblPlants"/>
</dbReference>
<evidence type="ECO:0000256" key="3">
    <source>
        <dbReference type="ARBA" id="ARBA00023110"/>
    </source>
</evidence>
<dbReference type="EC" id="5.2.1.8" evidence="2 5"/>
<protein>
    <recommendedName>
        <fullName evidence="2 5">peptidylprolyl isomerase</fullName>
        <ecNumber evidence="2 5">5.2.1.8</ecNumber>
    </recommendedName>
</protein>
<dbReference type="PANTHER" id="PTHR43811:SF26">
    <property type="entry name" value="PEPTIDYL-PROLYL CIS-TRANS ISOMERASE FKBP16-1, CHLOROPLASTIC"/>
    <property type="match status" value="1"/>
</dbReference>
<evidence type="ECO:0000256" key="5">
    <source>
        <dbReference type="PROSITE-ProRule" id="PRU00277"/>
    </source>
</evidence>
<dbReference type="OMA" id="QFSGESM"/>
<dbReference type="InterPro" id="IPR001179">
    <property type="entry name" value="PPIase_FKBP_dom"/>
</dbReference>
<evidence type="ECO:0000256" key="2">
    <source>
        <dbReference type="ARBA" id="ARBA00013194"/>
    </source>
</evidence>
<evidence type="ECO:0000256" key="6">
    <source>
        <dbReference type="SAM" id="SignalP"/>
    </source>
</evidence>
<reference evidence="8 9" key="1">
    <citation type="journal article" date="2007" name="Proc. Natl. Acad. Sci. U.S.A.">
        <title>The tiny eukaryote Ostreococcus provides genomic insights into the paradox of plankton speciation.</title>
        <authorList>
            <person name="Palenik B."/>
            <person name="Grimwood J."/>
            <person name="Aerts A."/>
            <person name="Rouze P."/>
            <person name="Salamov A."/>
            <person name="Putnam N."/>
            <person name="Dupont C."/>
            <person name="Jorgensen R."/>
            <person name="Derelle E."/>
            <person name="Rombauts S."/>
            <person name="Zhou K."/>
            <person name="Otillar R."/>
            <person name="Merchant S.S."/>
            <person name="Podell S."/>
            <person name="Gaasterland T."/>
            <person name="Napoli C."/>
            <person name="Gendler K."/>
            <person name="Manuell A."/>
            <person name="Tai V."/>
            <person name="Vallon O."/>
            <person name="Piganeau G."/>
            <person name="Jancek S."/>
            <person name="Heijde M."/>
            <person name="Jabbari K."/>
            <person name="Bowler C."/>
            <person name="Lohr M."/>
            <person name="Robbens S."/>
            <person name="Werner G."/>
            <person name="Dubchak I."/>
            <person name="Pazour G.J."/>
            <person name="Ren Q."/>
            <person name="Paulsen I."/>
            <person name="Delwiche C."/>
            <person name="Schmutz J."/>
            <person name="Rokhsar D."/>
            <person name="Van de Peer Y."/>
            <person name="Moreau H."/>
            <person name="Grigoriev I.V."/>
        </authorList>
    </citation>
    <scope>NUCLEOTIDE SEQUENCE [LARGE SCALE GENOMIC DNA]</scope>
    <source>
        <strain evidence="8 9">CCE9901</strain>
    </source>
</reference>
<dbReference type="RefSeq" id="XP_001420158.1">
    <property type="nucleotide sequence ID" value="XM_001420121.1"/>
</dbReference>
<gene>
    <name evidence="8" type="primary">FBP16-1</name>
    <name evidence="8" type="ORF">OSTLU_17103</name>
</gene>
<dbReference type="GO" id="GO:0031977">
    <property type="term" value="C:thylakoid lumen"/>
    <property type="evidence" value="ECO:0007669"/>
    <property type="project" value="EnsemblPlants"/>
</dbReference>
<dbReference type="GO" id="GO:0009414">
    <property type="term" value="P:response to water deprivation"/>
    <property type="evidence" value="ECO:0007669"/>
    <property type="project" value="EnsemblPlants"/>
</dbReference>
<accession>A4S3V3</accession>
<dbReference type="eggNOG" id="KOG0552">
    <property type="taxonomic scope" value="Eukaryota"/>
</dbReference>
<dbReference type="AlphaFoldDB" id="A4S3V3"/>
<dbReference type="OrthoDB" id="1902587at2759"/>
<feature type="signal peptide" evidence="6">
    <location>
        <begin position="1"/>
        <end position="16"/>
    </location>
</feature>
<evidence type="ECO:0000313" key="8">
    <source>
        <dbReference type="EMBL" id="ABO98451.1"/>
    </source>
</evidence>
<dbReference type="GO" id="GO:0003755">
    <property type="term" value="F:peptidyl-prolyl cis-trans isomerase activity"/>
    <property type="evidence" value="ECO:0007669"/>
    <property type="project" value="UniProtKB-KW"/>
</dbReference>
<keyword evidence="9" id="KW-1185">Reference proteome</keyword>
<dbReference type="GO" id="GO:0009644">
    <property type="term" value="P:response to high light intensity"/>
    <property type="evidence" value="ECO:0007669"/>
    <property type="project" value="EnsemblPlants"/>
</dbReference>
<feature type="chain" id="PRO_5002673052" description="peptidylprolyl isomerase" evidence="6">
    <location>
        <begin position="17"/>
        <end position="184"/>
    </location>
</feature>
<dbReference type="HOGENOM" id="CLU_126257_0_0_1"/>
<sequence length="184" mass="19327">MTLASLALAMAAAASATTTNAARAASDAGDWSSPGLASSGPAAKYVKTPSGLVYEDVNEGIGEPARAGDVAVFEYVMRRANGYFIYGTVDCGIGCGNGDPFEAKLGPDGNLIAGLDELLTGMKPGAKRKALIKADLGYKDDPKLSRFAPRPPEFGQQRQIIRLSANDEPMVFEVKLVKTRANSR</sequence>
<dbReference type="EMBL" id="CP000590">
    <property type="protein sequence ID" value="ABO98451.1"/>
    <property type="molecule type" value="Genomic_DNA"/>
</dbReference>
<evidence type="ECO:0000256" key="1">
    <source>
        <dbReference type="ARBA" id="ARBA00000971"/>
    </source>
</evidence>
<dbReference type="PROSITE" id="PS50059">
    <property type="entry name" value="FKBP_PPIASE"/>
    <property type="match status" value="1"/>
</dbReference>